<keyword evidence="4" id="KW-0902">Two-component regulatory system</keyword>
<feature type="region of interest" description="Disordered" evidence="8">
    <location>
        <begin position="138"/>
        <end position="160"/>
    </location>
</feature>
<dbReference type="Pfam" id="PF00158">
    <property type="entry name" value="Sigma54_activat"/>
    <property type="match status" value="1"/>
</dbReference>
<accession>A0A517MZ15</accession>
<feature type="modified residue" description="4-aspartylphosphate" evidence="7">
    <location>
        <position position="66"/>
    </location>
</feature>
<feature type="domain" description="Response regulatory" evidence="10">
    <location>
        <begin position="12"/>
        <end position="131"/>
    </location>
</feature>
<dbReference type="InterPro" id="IPR001789">
    <property type="entry name" value="Sig_transdc_resp-reg_receiver"/>
</dbReference>
<dbReference type="PROSITE" id="PS50110">
    <property type="entry name" value="RESPONSE_REGULATORY"/>
    <property type="match status" value="1"/>
</dbReference>
<evidence type="ECO:0000256" key="4">
    <source>
        <dbReference type="ARBA" id="ARBA00023012"/>
    </source>
</evidence>
<proteinExistence type="predicted"/>
<dbReference type="InterPro" id="IPR002197">
    <property type="entry name" value="HTH_Fis"/>
</dbReference>
<evidence type="ECO:0000259" key="9">
    <source>
        <dbReference type="PROSITE" id="PS50045"/>
    </source>
</evidence>
<dbReference type="SUPFAM" id="SSF52540">
    <property type="entry name" value="P-loop containing nucleoside triphosphate hydrolases"/>
    <property type="match status" value="1"/>
</dbReference>
<evidence type="ECO:0000313" key="12">
    <source>
        <dbReference type="Proteomes" id="UP000319852"/>
    </source>
</evidence>
<keyword evidence="6" id="KW-0804">Transcription</keyword>
<name>A0A517MZ15_9BACT</name>
<dbReference type="GO" id="GO:0043565">
    <property type="term" value="F:sequence-specific DNA binding"/>
    <property type="evidence" value="ECO:0007669"/>
    <property type="project" value="InterPro"/>
</dbReference>
<gene>
    <name evidence="11" type="primary">zraR_7</name>
    <name evidence="11" type="ORF">HG15A2_33930</name>
</gene>
<reference evidence="11 12" key="1">
    <citation type="submission" date="2019-02" db="EMBL/GenBank/DDBJ databases">
        <title>Deep-cultivation of Planctomycetes and their phenomic and genomic characterization uncovers novel biology.</title>
        <authorList>
            <person name="Wiegand S."/>
            <person name="Jogler M."/>
            <person name="Boedeker C."/>
            <person name="Pinto D."/>
            <person name="Vollmers J."/>
            <person name="Rivas-Marin E."/>
            <person name="Kohn T."/>
            <person name="Peeters S.H."/>
            <person name="Heuer A."/>
            <person name="Rast P."/>
            <person name="Oberbeckmann S."/>
            <person name="Bunk B."/>
            <person name="Jeske O."/>
            <person name="Meyerdierks A."/>
            <person name="Storesund J.E."/>
            <person name="Kallscheuer N."/>
            <person name="Luecker S."/>
            <person name="Lage O.M."/>
            <person name="Pohl T."/>
            <person name="Merkel B.J."/>
            <person name="Hornburger P."/>
            <person name="Mueller R.-W."/>
            <person name="Bruemmer F."/>
            <person name="Labrenz M."/>
            <person name="Spormann A.M."/>
            <person name="Op den Camp H."/>
            <person name="Overmann J."/>
            <person name="Amann R."/>
            <person name="Jetten M.S.M."/>
            <person name="Mascher T."/>
            <person name="Medema M.H."/>
            <person name="Devos D.P."/>
            <person name="Kaster A.-K."/>
            <person name="Ovreas L."/>
            <person name="Rohde M."/>
            <person name="Galperin M.Y."/>
            <person name="Jogler C."/>
        </authorList>
    </citation>
    <scope>NUCLEOTIDE SEQUENCE [LARGE SCALE GENOMIC DNA]</scope>
    <source>
        <strain evidence="11 12">HG15A2</strain>
    </source>
</reference>
<keyword evidence="12" id="KW-1185">Reference proteome</keyword>
<dbReference type="SMART" id="SM00382">
    <property type="entry name" value="AAA"/>
    <property type="match status" value="1"/>
</dbReference>
<dbReference type="Proteomes" id="UP000319852">
    <property type="component" value="Chromosome"/>
</dbReference>
<feature type="compositionally biased region" description="Low complexity" evidence="8">
    <location>
        <begin position="146"/>
        <end position="160"/>
    </location>
</feature>
<dbReference type="PROSITE" id="PS00688">
    <property type="entry name" value="SIGMA54_INTERACT_3"/>
    <property type="match status" value="1"/>
</dbReference>
<sequence length="509" mass="55208">MSQVKQKRVEGRVLVVDDHAAARESVTDVLRHAGYAVASVASAVEALPVLDSAQTDGESFDVVVTDLQMPGMDGLEFIQEMSQRRIQAQAIMVTAHATISSAVEAIRHGAFDYMEKPFDVNQLETLVARALQRRRLLDGGKSSQESSAATSTANTDINDADFNMVGNSPAMQLLRQRIAQVAPTGETVLICGESGTGKELVARAVHAASRRADGPLVSLNCPALSPQLAESELFGHQRGAFTGADLDRTGRFELAAGGAIFLDEITEIDLPLQAKLLRVLQERTFEPVGSSKTLEADVRVLASTNRILPEEITAGRFREDLYYRLAVVPLELPPLRERGDDVQLLADYFLQKSADRLGRKQCDLAADARELFAVYHWPGNVRELENLITRACVLNQGEPITAAELRPWLQQPENCDLPAEGNAIPVGSSLEEVERAMIVATLEHYEGHRGKTAEALGIGVRTLSGKLRSYGYAPRTKQFSPAQDASRQIVPLESAVSAGSHTVGVNRAA</sequence>
<keyword evidence="5" id="KW-0805">Transcription regulation</keyword>
<dbReference type="SUPFAM" id="SSF52172">
    <property type="entry name" value="CheY-like"/>
    <property type="match status" value="1"/>
</dbReference>
<organism evidence="11 12">
    <name type="scientific">Adhaeretor mobilis</name>
    <dbReference type="NCBI Taxonomy" id="1930276"/>
    <lineage>
        <taxon>Bacteria</taxon>
        <taxon>Pseudomonadati</taxon>
        <taxon>Planctomycetota</taxon>
        <taxon>Planctomycetia</taxon>
        <taxon>Pirellulales</taxon>
        <taxon>Lacipirellulaceae</taxon>
        <taxon>Adhaeretor</taxon>
    </lineage>
</organism>
<dbReference type="EMBL" id="CP036263">
    <property type="protein sequence ID" value="QDT00058.1"/>
    <property type="molecule type" value="Genomic_DNA"/>
</dbReference>
<dbReference type="GO" id="GO:0005524">
    <property type="term" value="F:ATP binding"/>
    <property type="evidence" value="ECO:0007669"/>
    <property type="project" value="UniProtKB-KW"/>
</dbReference>
<keyword evidence="1 7" id="KW-0597">Phosphoprotein</keyword>
<keyword evidence="2" id="KW-0547">Nucleotide-binding</keyword>
<dbReference type="PANTHER" id="PTHR32071">
    <property type="entry name" value="TRANSCRIPTIONAL REGULATORY PROTEIN"/>
    <property type="match status" value="1"/>
</dbReference>
<dbReference type="Pfam" id="PF02954">
    <property type="entry name" value="HTH_8"/>
    <property type="match status" value="1"/>
</dbReference>
<dbReference type="Gene3D" id="3.40.50.300">
    <property type="entry name" value="P-loop containing nucleotide triphosphate hydrolases"/>
    <property type="match status" value="1"/>
</dbReference>
<dbReference type="InterPro" id="IPR002078">
    <property type="entry name" value="Sigma_54_int"/>
</dbReference>
<evidence type="ECO:0000256" key="3">
    <source>
        <dbReference type="ARBA" id="ARBA00022840"/>
    </source>
</evidence>
<evidence type="ECO:0000256" key="8">
    <source>
        <dbReference type="SAM" id="MobiDB-lite"/>
    </source>
</evidence>
<dbReference type="GO" id="GO:0000160">
    <property type="term" value="P:phosphorelay signal transduction system"/>
    <property type="evidence" value="ECO:0007669"/>
    <property type="project" value="UniProtKB-KW"/>
</dbReference>
<dbReference type="FunFam" id="3.40.50.300:FF:000006">
    <property type="entry name" value="DNA-binding transcriptional regulator NtrC"/>
    <property type="match status" value="1"/>
</dbReference>
<keyword evidence="3" id="KW-0067">ATP-binding</keyword>
<dbReference type="GO" id="GO:0006355">
    <property type="term" value="P:regulation of DNA-templated transcription"/>
    <property type="evidence" value="ECO:0007669"/>
    <property type="project" value="InterPro"/>
</dbReference>
<dbReference type="PRINTS" id="PR01590">
    <property type="entry name" value="HTHFIS"/>
</dbReference>
<evidence type="ECO:0000256" key="7">
    <source>
        <dbReference type="PROSITE-ProRule" id="PRU00169"/>
    </source>
</evidence>
<feature type="domain" description="Sigma-54 factor interaction" evidence="9">
    <location>
        <begin position="164"/>
        <end position="393"/>
    </location>
</feature>
<dbReference type="Pfam" id="PF25601">
    <property type="entry name" value="AAA_lid_14"/>
    <property type="match status" value="1"/>
</dbReference>
<dbReference type="InterPro" id="IPR003593">
    <property type="entry name" value="AAA+_ATPase"/>
</dbReference>
<evidence type="ECO:0000256" key="1">
    <source>
        <dbReference type="ARBA" id="ARBA00022553"/>
    </source>
</evidence>
<dbReference type="InterPro" id="IPR027417">
    <property type="entry name" value="P-loop_NTPase"/>
</dbReference>
<evidence type="ECO:0000256" key="6">
    <source>
        <dbReference type="ARBA" id="ARBA00023163"/>
    </source>
</evidence>
<dbReference type="SMART" id="SM00448">
    <property type="entry name" value="REC"/>
    <property type="match status" value="1"/>
</dbReference>
<evidence type="ECO:0000313" key="11">
    <source>
        <dbReference type="EMBL" id="QDT00058.1"/>
    </source>
</evidence>
<dbReference type="InterPro" id="IPR058031">
    <property type="entry name" value="AAA_lid_NorR"/>
</dbReference>
<dbReference type="Pfam" id="PF00072">
    <property type="entry name" value="Response_reg"/>
    <property type="match status" value="1"/>
</dbReference>
<evidence type="ECO:0000256" key="5">
    <source>
        <dbReference type="ARBA" id="ARBA00023015"/>
    </source>
</evidence>
<dbReference type="OrthoDB" id="9807827at2"/>
<dbReference type="SUPFAM" id="SSF46689">
    <property type="entry name" value="Homeodomain-like"/>
    <property type="match status" value="1"/>
</dbReference>
<dbReference type="InterPro" id="IPR025944">
    <property type="entry name" value="Sigma_54_int_dom_CS"/>
</dbReference>
<dbReference type="InterPro" id="IPR025662">
    <property type="entry name" value="Sigma_54_int_dom_ATP-bd_1"/>
</dbReference>
<dbReference type="PROSITE" id="PS50045">
    <property type="entry name" value="SIGMA54_INTERACT_4"/>
    <property type="match status" value="1"/>
</dbReference>
<evidence type="ECO:0000259" key="10">
    <source>
        <dbReference type="PROSITE" id="PS50110"/>
    </source>
</evidence>
<dbReference type="Gene3D" id="1.10.8.60">
    <property type="match status" value="1"/>
</dbReference>
<dbReference type="AlphaFoldDB" id="A0A517MZ15"/>
<dbReference type="PROSITE" id="PS00675">
    <property type="entry name" value="SIGMA54_INTERACT_1"/>
    <property type="match status" value="1"/>
</dbReference>
<dbReference type="InterPro" id="IPR009057">
    <property type="entry name" value="Homeodomain-like_sf"/>
</dbReference>
<dbReference type="Gene3D" id="1.10.10.60">
    <property type="entry name" value="Homeodomain-like"/>
    <property type="match status" value="1"/>
</dbReference>
<evidence type="ECO:0000256" key="2">
    <source>
        <dbReference type="ARBA" id="ARBA00022741"/>
    </source>
</evidence>
<dbReference type="PANTHER" id="PTHR32071:SF57">
    <property type="entry name" value="C4-DICARBOXYLATE TRANSPORT TRANSCRIPTIONAL REGULATORY PROTEIN DCTD"/>
    <property type="match status" value="1"/>
</dbReference>
<dbReference type="RefSeq" id="WP_145061289.1">
    <property type="nucleotide sequence ID" value="NZ_CP036263.1"/>
</dbReference>
<dbReference type="FunFam" id="3.40.50.2300:FF:000018">
    <property type="entry name" value="DNA-binding transcriptional regulator NtrC"/>
    <property type="match status" value="1"/>
</dbReference>
<dbReference type="CDD" id="cd00009">
    <property type="entry name" value="AAA"/>
    <property type="match status" value="1"/>
</dbReference>
<protein>
    <submittedName>
        <fullName evidence="11">Transcriptional regulatory protein ZraR</fullName>
    </submittedName>
</protein>
<dbReference type="KEGG" id="amob:HG15A2_33930"/>
<dbReference type="InterPro" id="IPR011006">
    <property type="entry name" value="CheY-like_superfamily"/>
</dbReference>
<dbReference type="Gene3D" id="3.40.50.2300">
    <property type="match status" value="1"/>
</dbReference>